<reference evidence="2" key="1">
    <citation type="submission" date="2017-06" db="EMBL/GenBank/DDBJ databases">
        <authorList>
            <person name="Varghese N."/>
            <person name="Submissions S."/>
        </authorList>
    </citation>
    <scope>NUCLEOTIDE SEQUENCE [LARGE SCALE GENOMIC DNA]</scope>
    <source>
        <strain evidence="2">DSM 27993</strain>
    </source>
</reference>
<proteinExistence type="predicted"/>
<dbReference type="InterPro" id="IPR011051">
    <property type="entry name" value="RmlC_Cupin_sf"/>
</dbReference>
<dbReference type="Gene3D" id="2.60.120.10">
    <property type="entry name" value="Jelly Rolls"/>
    <property type="match status" value="1"/>
</dbReference>
<gene>
    <name evidence="1" type="ORF">SAMN04488111_1416</name>
</gene>
<protein>
    <submittedName>
        <fullName evidence="1">Cupin domain protein</fullName>
    </submittedName>
</protein>
<evidence type="ECO:0000313" key="1">
    <source>
        <dbReference type="EMBL" id="SNR52194.1"/>
    </source>
</evidence>
<keyword evidence="2" id="KW-1185">Reference proteome</keyword>
<name>A0A238X154_9FLAO</name>
<dbReference type="InterPro" id="IPR014710">
    <property type="entry name" value="RmlC-like_jellyroll"/>
</dbReference>
<dbReference type="EMBL" id="FZNX01000002">
    <property type="protein sequence ID" value="SNR52194.1"/>
    <property type="molecule type" value="Genomic_DNA"/>
</dbReference>
<accession>A0A238X154</accession>
<dbReference type="RefSeq" id="WP_089377740.1">
    <property type="nucleotide sequence ID" value="NZ_FZNX01000002.1"/>
</dbReference>
<sequence length="113" mass="12651">MKKSSLTENIIFNQVKPSISVLFETDTTKEIRVLMKKNQVMQEHKTSFPITVEIFEGVIDFGVNGTTYNLIKGDLVSLEASVPHDLVAKADSIVRLTLSKLDTVERVIKVSEN</sequence>
<evidence type="ECO:0000313" key="2">
    <source>
        <dbReference type="Proteomes" id="UP000198412"/>
    </source>
</evidence>
<dbReference type="OrthoDB" id="997205at2"/>
<dbReference type="Proteomes" id="UP000198412">
    <property type="component" value="Unassembled WGS sequence"/>
</dbReference>
<organism evidence="1 2">
    <name type="scientific">Lutibacter flavus</name>
    <dbReference type="NCBI Taxonomy" id="691689"/>
    <lineage>
        <taxon>Bacteria</taxon>
        <taxon>Pseudomonadati</taxon>
        <taxon>Bacteroidota</taxon>
        <taxon>Flavobacteriia</taxon>
        <taxon>Flavobacteriales</taxon>
        <taxon>Flavobacteriaceae</taxon>
        <taxon>Lutibacter</taxon>
    </lineage>
</organism>
<dbReference type="SUPFAM" id="SSF51182">
    <property type="entry name" value="RmlC-like cupins"/>
    <property type="match status" value="1"/>
</dbReference>
<dbReference type="AlphaFoldDB" id="A0A238X154"/>